<proteinExistence type="predicted"/>
<evidence type="ECO:0000313" key="1">
    <source>
        <dbReference type="EMBL" id="KPJ72976.1"/>
    </source>
</evidence>
<evidence type="ECO:0000313" key="2">
    <source>
        <dbReference type="Proteomes" id="UP000051012"/>
    </source>
</evidence>
<dbReference type="EMBL" id="LJNI01000046">
    <property type="protein sequence ID" value="KPJ72976.1"/>
    <property type="molecule type" value="Genomic_DNA"/>
</dbReference>
<dbReference type="AlphaFoldDB" id="A0A0S7YE46"/>
<organism evidence="1 2">
    <name type="scientific">candidate division TA06 bacterium DG_78</name>
    <dbReference type="NCBI Taxonomy" id="1703772"/>
    <lineage>
        <taxon>Bacteria</taxon>
        <taxon>Bacteria division TA06</taxon>
    </lineage>
</organism>
<dbReference type="SUPFAM" id="SSF53756">
    <property type="entry name" value="UDP-Glycosyltransferase/glycogen phosphorylase"/>
    <property type="match status" value="1"/>
</dbReference>
<dbReference type="PIRSF" id="PIRSF005357">
    <property type="entry name" value="UCP005357"/>
    <property type="match status" value="1"/>
</dbReference>
<reference evidence="1 2" key="1">
    <citation type="journal article" date="2015" name="Microbiome">
        <title>Genomic resolution of linkages in carbon, nitrogen, and sulfur cycling among widespread estuary sediment bacteria.</title>
        <authorList>
            <person name="Baker B.J."/>
            <person name="Lazar C.S."/>
            <person name="Teske A.P."/>
            <person name="Dick G.J."/>
        </authorList>
    </citation>
    <scope>NUCLEOTIDE SEQUENCE [LARGE SCALE GENOMIC DNA]</scope>
    <source>
        <strain evidence="1">DG_78</strain>
    </source>
</reference>
<comment type="caution">
    <text evidence="1">The sequence shown here is derived from an EMBL/GenBank/DDBJ whole genome shotgun (WGS) entry which is preliminary data.</text>
</comment>
<dbReference type="PANTHER" id="PTHR39662:SF1">
    <property type="entry name" value="DUF354 DOMAIN-CONTAINING PROTEIN"/>
    <property type="match status" value="1"/>
</dbReference>
<accession>A0A0S7YE46</accession>
<gene>
    <name evidence="1" type="ORF">AMJ52_04520</name>
</gene>
<sequence>MRILCDINHPADIHLFKNALWRLRDNGHKYFITARDKEVTLQLLDEYNFSYVAFGKHYSNITGKIYGMFKFNTLMYKEVQRFKPDILISSGSIYAAQVSALIHKPHISMEDTENSYEQIIIYRPFTDVILTSTSFERELGKKQIRYNGYHELAYLHPRYFTPDQSILKILRVHPQDHYVVLRFVSRGSTHDIARKGISRENKIKTVEKFSRYAKVFISSEDPLLYELKQYQLTIEPHRMHDVLYYATMLYGESATMASECAILGTPAIFVDDDGRGYTNDEERYGLVYNFTESIDDQERSIKKGVELLQQPRVKAKFRERHRNLLKDKIDVTKFMVWFIEKYPESAAIMKKSAFYYKQFA</sequence>
<protein>
    <recommendedName>
        <fullName evidence="3">DUF354 domain-containing protein</fullName>
    </recommendedName>
</protein>
<dbReference type="Proteomes" id="UP000051012">
    <property type="component" value="Unassembled WGS sequence"/>
</dbReference>
<evidence type="ECO:0008006" key="3">
    <source>
        <dbReference type="Google" id="ProtNLM"/>
    </source>
</evidence>
<dbReference type="PANTHER" id="PTHR39662">
    <property type="entry name" value="DUF354 DOMAIN-CONTAINING PROTEIN-RELATED"/>
    <property type="match status" value="1"/>
</dbReference>
<dbReference type="PATRIC" id="fig|1703772.3.peg.1489"/>
<dbReference type="Pfam" id="PF04007">
    <property type="entry name" value="DUF354"/>
    <property type="match status" value="1"/>
</dbReference>
<name>A0A0S7YE46_UNCT6</name>
<dbReference type="InterPro" id="IPR007152">
    <property type="entry name" value="DUF354"/>
</dbReference>